<feature type="compositionally biased region" description="Basic residues" evidence="1">
    <location>
        <begin position="444"/>
        <end position="459"/>
    </location>
</feature>
<feature type="compositionally biased region" description="Basic residues" evidence="1">
    <location>
        <begin position="374"/>
        <end position="387"/>
    </location>
</feature>
<gene>
    <name evidence="2" type="ORF">Tci_000140</name>
</gene>
<feature type="compositionally biased region" description="Gly residues" evidence="1">
    <location>
        <begin position="225"/>
        <end position="235"/>
    </location>
</feature>
<protein>
    <submittedName>
        <fullName evidence="2">Uncharacterized protein</fullName>
    </submittedName>
</protein>
<comment type="caution">
    <text evidence="2">The sequence shown here is derived from an EMBL/GenBank/DDBJ whole genome shotgun (WGS) entry which is preliminary data.</text>
</comment>
<feature type="region of interest" description="Disordered" evidence="1">
    <location>
        <begin position="122"/>
        <end position="294"/>
    </location>
</feature>
<organism evidence="2">
    <name type="scientific">Tanacetum cinerariifolium</name>
    <name type="common">Dalmatian daisy</name>
    <name type="synonym">Chrysanthemum cinerariifolium</name>
    <dbReference type="NCBI Taxonomy" id="118510"/>
    <lineage>
        <taxon>Eukaryota</taxon>
        <taxon>Viridiplantae</taxon>
        <taxon>Streptophyta</taxon>
        <taxon>Embryophyta</taxon>
        <taxon>Tracheophyta</taxon>
        <taxon>Spermatophyta</taxon>
        <taxon>Magnoliopsida</taxon>
        <taxon>eudicotyledons</taxon>
        <taxon>Gunneridae</taxon>
        <taxon>Pentapetalae</taxon>
        <taxon>asterids</taxon>
        <taxon>campanulids</taxon>
        <taxon>Asterales</taxon>
        <taxon>Asteraceae</taxon>
        <taxon>Asteroideae</taxon>
        <taxon>Anthemideae</taxon>
        <taxon>Anthemidinae</taxon>
        <taxon>Tanacetum</taxon>
    </lineage>
</organism>
<feature type="compositionally biased region" description="Basic residues" evidence="1">
    <location>
        <begin position="249"/>
        <end position="262"/>
    </location>
</feature>
<feature type="region of interest" description="Disordered" evidence="1">
    <location>
        <begin position="344"/>
        <end position="468"/>
    </location>
</feature>
<feature type="compositionally biased region" description="Basic and acidic residues" evidence="1">
    <location>
        <begin position="161"/>
        <end position="176"/>
    </location>
</feature>
<name>A0A699GE95_TANCI</name>
<accession>A0A699GE95</accession>
<evidence type="ECO:0000256" key="1">
    <source>
        <dbReference type="SAM" id="MobiDB-lite"/>
    </source>
</evidence>
<dbReference type="AlphaFoldDB" id="A0A699GE95"/>
<evidence type="ECO:0000313" key="2">
    <source>
        <dbReference type="EMBL" id="GEU28162.1"/>
    </source>
</evidence>
<proteinExistence type="predicted"/>
<feature type="region of interest" description="Disordered" evidence="1">
    <location>
        <begin position="61"/>
        <end position="81"/>
    </location>
</feature>
<sequence length="468" mass="49569">MRPTSDCVVRIPATSAACKTGVARYAGSLAQVSQLSATTLGFSIEFGAGRTPFRLRRAQRAARADEHLPGAAGAGGPADRVLGPVRQLLPERSAPAVAAAGRRHRHRAVPVDARCAGRIRIPAAGAPGVRRDPRRGPGGARPPGPDCRRPPAVQLPHLRGGARERPSAQGLRDRARGTGMAQRRRRRRLPVRPGADGGRGAALAGRLRRGGGDRRRPGHRPRRGAGAGRGRGAAGAGRPRRSGGGSGRRGARAGRRVRRRTRGPGNLDRRRAAGGPGAGRVRPRGRADQQRGRHHLGQAVPALHARAGRGGNPPLAVSHHVVLPRGIARHDRARTGRDRQRIVGGHARHLPGAVFGSQGRRQCPDGQPGDGTCARRHPRQRRGHGGHRGAAAPHPAQQPAAQQRRAGVVPGHRGPDRGQQPDAPLRHHRRAGERDPVPGLGGRVVHHRHRAAGGGRRPRLMTDLKGFP</sequence>
<dbReference type="EMBL" id="BKCJ010000002">
    <property type="protein sequence ID" value="GEU28162.1"/>
    <property type="molecule type" value="Genomic_DNA"/>
</dbReference>
<reference evidence="2" key="1">
    <citation type="journal article" date="2019" name="Sci. Rep.">
        <title>Draft genome of Tanacetum cinerariifolium, the natural source of mosquito coil.</title>
        <authorList>
            <person name="Yamashiro T."/>
            <person name="Shiraishi A."/>
            <person name="Satake H."/>
            <person name="Nakayama K."/>
        </authorList>
    </citation>
    <scope>NUCLEOTIDE SEQUENCE</scope>
</reference>
<feature type="compositionally biased region" description="Low complexity" evidence="1">
    <location>
        <begin position="389"/>
        <end position="407"/>
    </location>
</feature>